<dbReference type="SUPFAM" id="SSF48498">
    <property type="entry name" value="Tetracyclin repressor-like, C-terminal domain"/>
    <property type="match status" value="1"/>
</dbReference>
<sequence>MEQERRQLIARTALHVLATAGARGLTHRAVDTAAGLSPGSTSYYFRTRAALLSACLDDLVAQDHEDLDVMVPLVTAADTDAMAAAIADVLERWLTVGRERHTARYELFMEALRRPDLAEVLHRGGMAVRARVAEVLAGLGADDPQGRAHWLVAALDGVVFDRLAGANAAAPVDRDELEVVARRLVAGALALSLDLKTHGPPG</sequence>
<feature type="DNA-binding region" description="H-T-H motif" evidence="2">
    <location>
        <begin position="26"/>
        <end position="45"/>
    </location>
</feature>
<evidence type="ECO:0000256" key="1">
    <source>
        <dbReference type="ARBA" id="ARBA00023125"/>
    </source>
</evidence>
<keyword evidence="5" id="KW-1185">Reference proteome</keyword>
<evidence type="ECO:0000259" key="3">
    <source>
        <dbReference type="PROSITE" id="PS50977"/>
    </source>
</evidence>
<dbReference type="Gene3D" id="1.10.357.10">
    <property type="entry name" value="Tetracycline Repressor, domain 2"/>
    <property type="match status" value="1"/>
</dbReference>
<dbReference type="PROSITE" id="PS50977">
    <property type="entry name" value="HTH_TETR_2"/>
    <property type="match status" value="1"/>
</dbReference>
<evidence type="ECO:0000256" key="2">
    <source>
        <dbReference type="PROSITE-ProRule" id="PRU00335"/>
    </source>
</evidence>
<evidence type="ECO:0000313" key="5">
    <source>
        <dbReference type="Proteomes" id="UP000502035"/>
    </source>
</evidence>
<name>A0A6G7YDV9_9ACTN</name>
<protein>
    <submittedName>
        <fullName evidence="4">TetR family transcriptional regulator</fullName>
    </submittedName>
</protein>
<dbReference type="InterPro" id="IPR036271">
    <property type="entry name" value="Tet_transcr_reg_TetR-rel_C_sf"/>
</dbReference>
<dbReference type="SUPFAM" id="SSF46689">
    <property type="entry name" value="Homeodomain-like"/>
    <property type="match status" value="1"/>
</dbReference>
<dbReference type="Pfam" id="PF17940">
    <property type="entry name" value="TetR_C_31"/>
    <property type="match status" value="1"/>
</dbReference>
<gene>
    <name evidence="4" type="ORF">G7071_05625</name>
</gene>
<keyword evidence="1 2" id="KW-0238">DNA-binding</keyword>
<dbReference type="RefSeq" id="WP_166315967.1">
    <property type="nucleotide sequence ID" value="NZ_CP049866.1"/>
</dbReference>
<dbReference type="InterPro" id="IPR001647">
    <property type="entry name" value="HTH_TetR"/>
</dbReference>
<dbReference type="AlphaFoldDB" id="A0A6G7YDV9"/>
<evidence type="ECO:0000313" key="4">
    <source>
        <dbReference type="EMBL" id="QIK74985.1"/>
    </source>
</evidence>
<feature type="domain" description="HTH tetR-type" evidence="3">
    <location>
        <begin position="3"/>
        <end position="63"/>
    </location>
</feature>
<reference evidence="4 5" key="1">
    <citation type="submission" date="2020-03" db="EMBL/GenBank/DDBJ databases">
        <title>Nocardioides sp. nov., isolated from fish.</title>
        <authorList>
            <person name="Hyun D.-W."/>
            <person name="Bae J.-W."/>
        </authorList>
    </citation>
    <scope>NUCLEOTIDE SEQUENCE [LARGE SCALE GENOMIC DNA]</scope>
    <source>
        <strain evidence="4 5">HDW12A</strain>
    </source>
</reference>
<proteinExistence type="predicted"/>
<dbReference type="InterPro" id="IPR009057">
    <property type="entry name" value="Homeodomain-like_sf"/>
</dbReference>
<dbReference type="GO" id="GO:0003677">
    <property type="term" value="F:DNA binding"/>
    <property type="evidence" value="ECO:0007669"/>
    <property type="project" value="UniProtKB-UniRule"/>
</dbReference>
<dbReference type="KEGG" id="npi:G7071_05625"/>
<dbReference type="EMBL" id="CP049866">
    <property type="protein sequence ID" value="QIK74985.1"/>
    <property type="molecule type" value="Genomic_DNA"/>
</dbReference>
<organism evidence="4 5">
    <name type="scientific">Nocardioides piscis</name>
    <dbReference type="NCBI Taxonomy" id="2714938"/>
    <lineage>
        <taxon>Bacteria</taxon>
        <taxon>Bacillati</taxon>
        <taxon>Actinomycetota</taxon>
        <taxon>Actinomycetes</taxon>
        <taxon>Propionibacteriales</taxon>
        <taxon>Nocardioidaceae</taxon>
        <taxon>Nocardioides</taxon>
    </lineage>
</organism>
<dbReference type="Proteomes" id="UP000502035">
    <property type="component" value="Chromosome"/>
</dbReference>
<dbReference type="InterPro" id="IPR041583">
    <property type="entry name" value="TetR_C_31"/>
</dbReference>
<accession>A0A6G7YDV9</accession>